<keyword evidence="4" id="KW-1185">Reference proteome</keyword>
<dbReference type="PANTHER" id="PTHR23048:SF0">
    <property type="entry name" value="CALMODULIN LIKE 3"/>
    <property type="match status" value="1"/>
</dbReference>
<dbReference type="AlphaFoldDB" id="A0AAD5UYT2"/>
<dbReference type="SUPFAM" id="SSF47473">
    <property type="entry name" value="EF-hand"/>
    <property type="match status" value="1"/>
</dbReference>
<dbReference type="Pfam" id="PF13405">
    <property type="entry name" value="EF-hand_6"/>
    <property type="match status" value="1"/>
</dbReference>
<evidence type="ECO:0000259" key="2">
    <source>
        <dbReference type="PROSITE" id="PS50222"/>
    </source>
</evidence>
<dbReference type="Proteomes" id="UP001212997">
    <property type="component" value="Unassembled WGS sequence"/>
</dbReference>
<dbReference type="PANTHER" id="PTHR23048">
    <property type="entry name" value="MYOSIN LIGHT CHAIN 1, 3"/>
    <property type="match status" value="1"/>
</dbReference>
<name>A0AAD5UYT2_9APHY</name>
<dbReference type="PROSITE" id="PS50222">
    <property type="entry name" value="EF_HAND_2"/>
    <property type="match status" value="2"/>
</dbReference>
<reference evidence="3" key="1">
    <citation type="submission" date="2022-07" db="EMBL/GenBank/DDBJ databases">
        <title>Genome Sequence of Physisporinus lineatus.</title>
        <authorList>
            <person name="Buettner E."/>
        </authorList>
    </citation>
    <scope>NUCLEOTIDE SEQUENCE</scope>
    <source>
        <strain evidence="3">VT162</strain>
    </source>
</reference>
<gene>
    <name evidence="3" type="ORF">NLI96_g7618</name>
</gene>
<sequence length="217" mass="23771">MNTGFWRPEFASKLNSTICTLPPTFIVLYSPSVCNPESLSLVSFYNYYEYKEAFALFDKRGTGAVPREVLGDLLRALGQNPTQAEVAELVAGAPRDDVRYLSVKSIPLVVDYKTFLTILNRPDGFKPAGTPGSSPSCNVGTKSFLTTQSSARAEEFIRGFQVFDKEGNGFIGAGELRYVLTQLGEKMTDEEVDELLKGVQIGAYVILSLDLTPQNGC</sequence>
<keyword evidence="1" id="KW-0677">Repeat</keyword>
<dbReference type="GO" id="GO:0005509">
    <property type="term" value="F:calcium ion binding"/>
    <property type="evidence" value="ECO:0007669"/>
    <property type="project" value="InterPro"/>
</dbReference>
<dbReference type="FunFam" id="1.10.238.10:FF:000001">
    <property type="entry name" value="Calmodulin 1"/>
    <property type="match status" value="1"/>
</dbReference>
<evidence type="ECO:0000256" key="1">
    <source>
        <dbReference type="ARBA" id="ARBA00022737"/>
    </source>
</evidence>
<dbReference type="GO" id="GO:1903475">
    <property type="term" value="P:mitotic actomyosin contractile ring assembly"/>
    <property type="evidence" value="ECO:0007669"/>
    <property type="project" value="TreeGrafter"/>
</dbReference>
<organism evidence="3 4">
    <name type="scientific">Meripilus lineatus</name>
    <dbReference type="NCBI Taxonomy" id="2056292"/>
    <lineage>
        <taxon>Eukaryota</taxon>
        <taxon>Fungi</taxon>
        <taxon>Dikarya</taxon>
        <taxon>Basidiomycota</taxon>
        <taxon>Agaricomycotina</taxon>
        <taxon>Agaricomycetes</taxon>
        <taxon>Polyporales</taxon>
        <taxon>Meripilaceae</taxon>
        <taxon>Meripilus</taxon>
    </lineage>
</organism>
<dbReference type="EMBL" id="JANAWD010000318">
    <property type="protein sequence ID" value="KAJ3481506.1"/>
    <property type="molecule type" value="Genomic_DNA"/>
</dbReference>
<dbReference type="SMART" id="SM00054">
    <property type="entry name" value="EFh"/>
    <property type="match status" value="2"/>
</dbReference>
<feature type="domain" description="EF-hand" evidence="2">
    <location>
        <begin position="49"/>
        <end position="80"/>
    </location>
</feature>
<dbReference type="InterPro" id="IPR002048">
    <property type="entry name" value="EF_hand_dom"/>
</dbReference>
<evidence type="ECO:0000313" key="4">
    <source>
        <dbReference type="Proteomes" id="UP001212997"/>
    </source>
</evidence>
<dbReference type="GO" id="GO:0016460">
    <property type="term" value="C:myosin II complex"/>
    <property type="evidence" value="ECO:0007669"/>
    <property type="project" value="TreeGrafter"/>
</dbReference>
<accession>A0AAD5UYT2</accession>
<comment type="caution">
    <text evidence="3">The sequence shown here is derived from an EMBL/GenBank/DDBJ whole genome shotgun (WGS) entry which is preliminary data.</text>
</comment>
<protein>
    <recommendedName>
        <fullName evidence="2">EF-hand domain-containing protein</fullName>
    </recommendedName>
</protein>
<dbReference type="InterPro" id="IPR011992">
    <property type="entry name" value="EF-hand-dom_pair"/>
</dbReference>
<dbReference type="Gene3D" id="1.10.238.10">
    <property type="entry name" value="EF-hand"/>
    <property type="match status" value="2"/>
</dbReference>
<feature type="domain" description="EF-hand" evidence="2">
    <location>
        <begin position="151"/>
        <end position="186"/>
    </location>
</feature>
<dbReference type="InterPro" id="IPR050230">
    <property type="entry name" value="CALM/Myosin/TropC-like"/>
</dbReference>
<dbReference type="CDD" id="cd00051">
    <property type="entry name" value="EFh"/>
    <property type="match status" value="1"/>
</dbReference>
<evidence type="ECO:0000313" key="3">
    <source>
        <dbReference type="EMBL" id="KAJ3481506.1"/>
    </source>
</evidence>
<proteinExistence type="predicted"/>